<dbReference type="EMBL" id="FNOX01000004">
    <property type="protein sequence ID" value="SDY49578.1"/>
    <property type="molecule type" value="Genomic_DNA"/>
</dbReference>
<gene>
    <name evidence="1" type="ORF">SAMN05216247_10446</name>
</gene>
<proteinExistence type="predicted"/>
<name>A0A1H3KD72_9PSED</name>
<evidence type="ECO:0000313" key="1">
    <source>
        <dbReference type="EMBL" id="SDY49578.1"/>
    </source>
</evidence>
<sequence length="74" mass="8314">MAVSHRRWAQSYARVELCVNFVNRLYLGEIILSGAFQGLRSGLKNRLISQENTLCNILAEGVFASSWATGTYNF</sequence>
<evidence type="ECO:0000313" key="2">
    <source>
        <dbReference type="Proteomes" id="UP000182902"/>
    </source>
</evidence>
<dbReference type="AlphaFoldDB" id="A0A1H3KD72"/>
<protein>
    <submittedName>
        <fullName evidence="1">Uncharacterized protein</fullName>
    </submittedName>
</protein>
<organism evidence="1 2">
    <name type="scientific">Pseudomonas salomonii</name>
    <dbReference type="NCBI Taxonomy" id="191391"/>
    <lineage>
        <taxon>Bacteria</taxon>
        <taxon>Pseudomonadati</taxon>
        <taxon>Pseudomonadota</taxon>
        <taxon>Gammaproteobacteria</taxon>
        <taxon>Pseudomonadales</taxon>
        <taxon>Pseudomonadaceae</taxon>
        <taxon>Pseudomonas</taxon>
    </lineage>
</organism>
<reference evidence="1 2" key="1">
    <citation type="submission" date="2016-10" db="EMBL/GenBank/DDBJ databases">
        <authorList>
            <person name="de Groot N.N."/>
        </authorList>
    </citation>
    <scope>NUCLEOTIDE SEQUENCE [LARGE SCALE GENOMIC DNA]</scope>
    <source>
        <strain evidence="1 2">ICMP 14252</strain>
    </source>
</reference>
<accession>A0A1H3KD72</accession>
<dbReference type="Proteomes" id="UP000182902">
    <property type="component" value="Unassembled WGS sequence"/>
</dbReference>